<keyword evidence="2" id="KW-1185">Reference proteome</keyword>
<dbReference type="EMBL" id="JAAKZZ010000034">
    <property type="protein sequence ID" value="NGO67834.1"/>
    <property type="molecule type" value="Genomic_DNA"/>
</dbReference>
<protein>
    <submittedName>
        <fullName evidence="1">Uncharacterized protein</fullName>
    </submittedName>
</protein>
<dbReference type="Proteomes" id="UP000477722">
    <property type="component" value="Unassembled WGS sequence"/>
</dbReference>
<accession>A0A6G4WTG4</accession>
<evidence type="ECO:0000313" key="1">
    <source>
        <dbReference type="EMBL" id="NGO67834.1"/>
    </source>
</evidence>
<name>A0A6G4WTG4_9ACTN</name>
<sequence>MPAPITPKHREVAQRAREARGGWVLAAVYPSADSGQSAARRIPRAERMPAYHPPGTYEAYDARHDDGTAVWVRYTAGLPKPAPRPPAATYRVCDRGTSRSYEGVRIVAVTVSPDCPRCGGPRGSAVPYRFHEDGEWYVVDKWKNGCGHTDMYDGVLTEARELAQIAAEAAFTLGEEAAEAGEFSQAVTLLRALERKQRFLTARRSALLLAVAGHNEAARRVEEERTSTSGRMSARDADQFLVGLAAARASCTDCDDGLINYRARDGEFVSLRCRRCRRDVVPHA</sequence>
<dbReference type="AlphaFoldDB" id="A0A6G4WTG4"/>
<organism evidence="1 2">
    <name type="scientific">Streptomyces boncukensis</name>
    <dbReference type="NCBI Taxonomy" id="2711219"/>
    <lineage>
        <taxon>Bacteria</taxon>
        <taxon>Bacillati</taxon>
        <taxon>Actinomycetota</taxon>
        <taxon>Actinomycetes</taxon>
        <taxon>Kitasatosporales</taxon>
        <taxon>Streptomycetaceae</taxon>
        <taxon>Streptomyces</taxon>
    </lineage>
</organism>
<reference evidence="1 2" key="1">
    <citation type="submission" date="2020-02" db="EMBL/GenBank/DDBJ databases">
        <title>Whole-genome analyses of novel actinobacteria.</title>
        <authorList>
            <person name="Sahin N."/>
            <person name="Tatar D."/>
        </authorList>
    </citation>
    <scope>NUCLEOTIDE SEQUENCE [LARGE SCALE GENOMIC DNA]</scope>
    <source>
        <strain evidence="1 2">SB3404</strain>
    </source>
</reference>
<comment type="caution">
    <text evidence="1">The sequence shown here is derived from an EMBL/GenBank/DDBJ whole genome shotgun (WGS) entry which is preliminary data.</text>
</comment>
<dbReference type="RefSeq" id="WP_165297492.1">
    <property type="nucleotide sequence ID" value="NZ_JAAKZZ010000034.1"/>
</dbReference>
<proteinExistence type="predicted"/>
<gene>
    <name evidence="1" type="ORF">G5C65_05585</name>
</gene>
<evidence type="ECO:0000313" key="2">
    <source>
        <dbReference type="Proteomes" id="UP000477722"/>
    </source>
</evidence>